<sequence length="196" mass="22206">MIKDEKPWEEQSQRVIKSSLLSGSSGSPNGPEQYVAVINEHNVLCTMLFGAYKFLSGWCSQSNLLAAGFLRHRRCICQVPTGFPCRPLSFHLLRTKSSSVEFAPLAQRLSNNSVADQKRGRAKKNQNNKNEEGRRERRSAPSSGKKIRIQCRIQKCKSKAYTGIDTITSNLLLQVISSLASCRQRDFRKCMQYYVK</sequence>
<proteinExistence type="predicted"/>
<dbReference type="Proteomes" id="UP000309997">
    <property type="component" value="Unassembled WGS sequence"/>
</dbReference>
<name>A0ACC4B4F1_POPAL</name>
<reference evidence="1 2" key="1">
    <citation type="journal article" date="2024" name="Plant Biotechnol. J.">
        <title>Genome and CRISPR/Cas9 system of a widespread forest tree (Populus alba) in the world.</title>
        <authorList>
            <person name="Liu Y.J."/>
            <person name="Jiang P.F."/>
            <person name="Han X.M."/>
            <person name="Li X.Y."/>
            <person name="Wang H.M."/>
            <person name="Wang Y.J."/>
            <person name="Wang X.X."/>
            <person name="Zeng Q.Y."/>
        </authorList>
    </citation>
    <scope>NUCLEOTIDE SEQUENCE [LARGE SCALE GENOMIC DNA]</scope>
    <source>
        <strain evidence="2">cv. PAL-ZL1</strain>
    </source>
</reference>
<protein>
    <submittedName>
        <fullName evidence="1">Uncharacterized protein</fullName>
    </submittedName>
</protein>
<accession>A0ACC4B4F1</accession>
<evidence type="ECO:0000313" key="2">
    <source>
        <dbReference type="Proteomes" id="UP000309997"/>
    </source>
</evidence>
<organism evidence="1 2">
    <name type="scientific">Populus alba</name>
    <name type="common">White poplar</name>
    <dbReference type="NCBI Taxonomy" id="43335"/>
    <lineage>
        <taxon>Eukaryota</taxon>
        <taxon>Viridiplantae</taxon>
        <taxon>Streptophyta</taxon>
        <taxon>Embryophyta</taxon>
        <taxon>Tracheophyta</taxon>
        <taxon>Spermatophyta</taxon>
        <taxon>Magnoliopsida</taxon>
        <taxon>eudicotyledons</taxon>
        <taxon>Gunneridae</taxon>
        <taxon>Pentapetalae</taxon>
        <taxon>rosids</taxon>
        <taxon>fabids</taxon>
        <taxon>Malpighiales</taxon>
        <taxon>Salicaceae</taxon>
        <taxon>Saliceae</taxon>
        <taxon>Populus</taxon>
    </lineage>
</organism>
<keyword evidence="2" id="KW-1185">Reference proteome</keyword>
<gene>
    <name evidence="1" type="ORF">D5086_027148</name>
</gene>
<evidence type="ECO:0000313" key="1">
    <source>
        <dbReference type="EMBL" id="KAL3573244.1"/>
    </source>
</evidence>
<dbReference type="EMBL" id="RCHU02000014">
    <property type="protein sequence ID" value="KAL3573244.1"/>
    <property type="molecule type" value="Genomic_DNA"/>
</dbReference>
<comment type="caution">
    <text evidence="1">The sequence shown here is derived from an EMBL/GenBank/DDBJ whole genome shotgun (WGS) entry which is preliminary data.</text>
</comment>